<dbReference type="PANTHER" id="PTHR47691:SF3">
    <property type="entry name" value="HTH-TYPE TRANSCRIPTIONAL REGULATOR RV0890C-RELATED"/>
    <property type="match status" value="1"/>
</dbReference>
<dbReference type="InterPro" id="IPR001867">
    <property type="entry name" value="OmpR/PhoB-type_DNA-bd"/>
</dbReference>
<accession>A0A2R8AJR7</accession>
<dbReference type="Proteomes" id="UP000244911">
    <property type="component" value="Unassembled WGS sequence"/>
</dbReference>
<proteinExistence type="predicted"/>
<feature type="DNA-binding region" description="OmpR/PhoB-type" evidence="2">
    <location>
        <begin position="7"/>
        <end position="105"/>
    </location>
</feature>
<dbReference type="SUPFAM" id="SSF46894">
    <property type="entry name" value="C-terminal effector domain of the bipartite response regulators"/>
    <property type="match status" value="1"/>
</dbReference>
<dbReference type="PROSITE" id="PS51755">
    <property type="entry name" value="OMPR_PHOB"/>
    <property type="match status" value="1"/>
</dbReference>
<dbReference type="OrthoDB" id="54411at2"/>
<keyword evidence="3" id="KW-0472">Membrane</keyword>
<reference evidence="5 6" key="1">
    <citation type="submission" date="2018-03" db="EMBL/GenBank/DDBJ databases">
        <authorList>
            <person name="Keele B.F."/>
        </authorList>
    </citation>
    <scope>NUCLEOTIDE SEQUENCE [LARGE SCALE GENOMIC DNA]</scope>
    <source>
        <strain evidence="5 6">CECT 8811</strain>
    </source>
</reference>
<evidence type="ECO:0000313" key="5">
    <source>
        <dbReference type="EMBL" id="SPF76114.1"/>
    </source>
</evidence>
<dbReference type="PANTHER" id="PTHR47691">
    <property type="entry name" value="REGULATOR-RELATED"/>
    <property type="match status" value="1"/>
</dbReference>
<dbReference type="InterPro" id="IPR019734">
    <property type="entry name" value="TPR_rpt"/>
</dbReference>
<feature type="domain" description="OmpR/PhoB-type" evidence="4">
    <location>
        <begin position="7"/>
        <end position="105"/>
    </location>
</feature>
<dbReference type="GO" id="GO:0000160">
    <property type="term" value="P:phosphorelay signal transduction system"/>
    <property type="evidence" value="ECO:0007669"/>
    <property type="project" value="InterPro"/>
</dbReference>
<dbReference type="GO" id="GO:0003677">
    <property type="term" value="F:DNA binding"/>
    <property type="evidence" value="ECO:0007669"/>
    <property type="project" value="UniProtKB-UniRule"/>
</dbReference>
<keyword evidence="1 2" id="KW-0238">DNA-binding</keyword>
<keyword evidence="3" id="KW-1133">Transmembrane helix</keyword>
<keyword evidence="6" id="KW-1185">Reference proteome</keyword>
<dbReference type="Gene3D" id="1.10.10.10">
    <property type="entry name" value="Winged helix-like DNA-binding domain superfamily/Winged helix DNA-binding domain"/>
    <property type="match status" value="1"/>
</dbReference>
<keyword evidence="3" id="KW-0812">Transmembrane</keyword>
<gene>
    <name evidence="5" type="primary">cadC</name>
    <name evidence="5" type="ORF">ALP8811_01114</name>
</gene>
<evidence type="ECO:0000313" key="6">
    <source>
        <dbReference type="Proteomes" id="UP000244911"/>
    </source>
</evidence>
<dbReference type="SMART" id="SM00862">
    <property type="entry name" value="Trans_reg_C"/>
    <property type="match status" value="1"/>
</dbReference>
<dbReference type="GO" id="GO:0006355">
    <property type="term" value="P:regulation of DNA-templated transcription"/>
    <property type="evidence" value="ECO:0007669"/>
    <property type="project" value="InterPro"/>
</dbReference>
<name>A0A2R8AJR7_9RHOB</name>
<dbReference type="AlphaFoldDB" id="A0A2R8AJR7"/>
<evidence type="ECO:0000256" key="3">
    <source>
        <dbReference type="SAM" id="Phobius"/>
    </source>
</evidence>
<evidence type="ECO:0000256" key="2">
    <source>
        <dbReference type="PROSITE-ProRule" id="PRU01091"/>
    </source>
</evidence>
<dbReference type="InterPro" id="IPR011990">
    <property type="entry name" value="TPR-like_helical_dom_sf"/>
</dbReference>
<dbReference type="Pfam" id="PF00486">
    <property type="entry name" value="Trans_reg_C"/>
    <property type="match status" value="1"/>
</dbReference>
<feature type="transmembrane region" description="Helical" evidence="3">
    <location>
        <begin position="121"/>
        <end position="142"/>
    </location>
</feature>
<dbReference type="EMBL" id="OMOI01000001">
    <property type="protein sequence ID" value="SPF76114.1"/>
    <property type="molecule type" value="Genomic_DNA"/>
</dbReference>
<evidence type="ECO:0000256" key="1">
    <source>
        <dbReference type="ARBA" id="ARBA00023125"/>
    </source>
</evidence>
<protein>
    <submittedName>
        <fullName evidence="5">Transcriptional activator CadC</fullName>
    </submittedName>
</protein>
<organism evidence="5 6">
    <name type="scientific">Aliiroseovarius pelagivivens</name>
    <dbReference type="NCBI Taxonomy" id="1639690"/>
    <lineage>
        <taxon>Bacteria</taxon>
        <taxon>Pseudomonadati</taxon>
        <taxon>Pseudomonadota</taxon>
        <taxon>Alphaproteobacteria</taxon>
        <taxon>Rhodobacterales</taxon>
        <taxon>Paracoccaceae</taxon>
        <taxon>Aliiroseovarius</taxon>
    </lineage>
</organism>
<dbReference type="InterPro" id="IPR016032">
    <property type="entry name" value="Sig_transdc_resp-reg_C-effctor"/>
</dbReference>
<dbReference type="Gene3D" id="1.25.40.10">
    <property type="entry name" value="Tetratricopeptide repeat domain"/>
    <property type="match status" value="1"/>
</dbReference>
<dbReference type="CDD" id="cd00383">
    <property type="entry name" value="trans_reg_C"/>
    <property type="match status" value="1"/>
</dbReference>
<evidence type="ECO:0000259" key="4">
    <source>
        <dbReference type="PROSITE" id="PS51755"/>
    </source>
</evidence>
<dbReference type="SUPFAM" id="SSF48452">
    <property type="entry name" value="TPR-like"/>
    <property type="match status" value="1"/>
</dbReference>
<dbReference type="RefSeq" id="WP_108856150.1">
    <property type="nucleotide sequence ID" value="NZ_OMOI01000001.1"/>
</dbReference>
<dbReference type="InterPro" id="IPR036388">
    <property type="entry name" value="WH-like_DNA-bd_sf"/>
</dbReference>
<sequence>MPSPQDHSQYVVLDHIVTPDTNEIALGDQVTRIEPKSMEVLVHLFAHAGEVVSRDQLQEAIWSDVIVGDDSLTNAIIKIRKAFGDDARNPRVIETIPKRGYRLIADVSPLEPRRTHQAKPVGVLAASVGILVLVAGLFAAFWKPDETPQAVVVRADDRVHVAVARFQNISGDPAQDYLAQGVQQSVLNGLVGVHQVAASQLETGSPADYHLEGNVLRADNRIRIDTRLSDANTGVILSTQRHDRDFSDILEVQALIEADVVTALALDIDLAHRTAQSRGLTESIDAYDLFLQARAALLPRDPQSNSRARELYQKAIMRDPNFARAYGGLALTHAADFRNGWVSNADHALDQALTMAETALSIEPNLPDQYWVIGYVQTQRRNFTAAEAALNKARKLDPGYADALALLGGIRTYAGQPADTLPLLREAIRLRPDAGYLYFLLLGRAYYFLDDCKQALINLGEASTRNPSNLEARIYIAACKVKQGDVAEGAWEVEEVLSIEPSFSLESFWATYPMISQSQIMALTSDLGKAGLR</sequence>
<dbReference type="SMART" id="SM00028">
    <property type="entry name" value="TPR"/>
    <property type="match status" value="3"/>
</dbReference>